<evidence type="ECO:0000313" key="2">
    <source>
        <dbReference type="EMBL" id="PAY22009.1"/>
    </source>
</evidence>
<feature type="region of interest" description="Disordered" evidence="1">
    <location>
        <begin position="85"/>
        <end position="108"/>
    </location>
</feature>
<dbReference type="RefSeq" id="WP_095719254.1">
    <property type="nucleotide sequence ID" value="NZ_JBNQFY010000017.1"/>
</dbReference>
<dbReference type="OrthoDB" id="9862785at2"/>
<dbReference type="AlphaFoldDB" id="A0A2A2WLC8"/>
<organism evidence="2 3">
    <name type="scientific">Dietzia natronolimnaea</name>
    <dbReference type="NCBI Taxonomy" id="161920"/>
    <lineage>
        <taxon>Bacteria</taxon>
        <taxon>Bacillati</taxon>
        <taxon>Actinomycetota</taxon>
        <taxon>Actinomycetes</taxon>
        <taxon>Mycobacteriales</taxon>
        <taxon>Dietziaceae</taxon>
        <taxon>Dietzia</taxon>
    </lineage>
</organism>
<keyword evidence="3" id="KW-1185">Reference proteome</keyword>
<gene>
    <name evidence="2" type="ORF">CEY15_15965</name>
</gene>
<accession>A0A2A2WLC8</accession>
<dbReference type="Proteomes" id="UP000218810">
    <property type="component" value="Unassembled WGS sequence"/>
</dbReference>
<dbReference type="EMBL" id="NTGA01000033">
    <property type="protein sequence ID" value="PAY22009.1"/>
    <property type="molecule type" value="Genomic_DNA"/>
</dbReference>
<evidence type="ECO:0000313" key="3">
    <source>
        <dbReference type="Proteomes" id="UP000218810"/>
    </source>
</evidence>
<name>A0A2A2WLC8_9ACTN</name>
<proteinExistence type="predicted"/>
<dbReference type="Gene3D" id="6.10.180.30">
    <property type="match status" value="1"/>
</dbReference>
<comment type="caution">
    <text evidence="2">The sequence shown here is derived from an EMBL/GenBank/DDBJ whole genome shotgun (WGS) entry which is preliminary data.</text>
</comment>
<reference evidence="3" key="1">
    <citation type="submission" date="2017-09" db="EMBL/GenBank/DDBJ databases">
        <authorList>
            <person name="Zhang Y."/>
            <person name="Huang X."/>
            <person name="Liu J."/>
            <person name="Lu L."/>
            <person name="Peng K."/>
        </authorList>
    </citation>
    <scope>NUCLEOTIDE SEQUENCE [LARGE SCALE GENOMIC DNA]</scope>
    <source>
        <strain evidence="3">S-XJ-1</strain>
    </source>
</reference>
<evidence type="ECO:0000256" key="1">
    <source>
        <dbReference type="SAM" id="MobiDB-lite"/>
    </source>
</evidence>
<evidence type="ECO:0008006" key="4">
    <source>
        <dbReference type="Google" id="ProtNLM"/>
    </source>
</evidence>
<protein>
    <recommendedName>
        <fullName evidence="4">Centromere-binding protein ParB C-terminal domain-containing protein</fullName>
    </recommendedName>
</protein>
<feature type="region of interest" description="Disordered" evidence="1">
    <location>
        <begin position="1"/>
        <end position="35"/>
    </location>
</feature>
<sequence>MAATPPVRKRKTTDSLVAQAAAGESTPQPADAPEYRNWNMRLPADLVERIWGTCEALDKDEDLPSAVAFTVRAFEELLDRLDAEYNDGKPYHSDTSPFRAGGRTTYKR</sequence>